<evidence type="ECO:0000313" key="1">
    <source>
        <dbReference type="EMBL" id="QCD82539.1"/>
    </source>
</evidence>
<gene>
    <name evidence="1" type="ORF">DEO72_LG2g2879</name>
</gene>
<keyword evidence="2" id="KW-1185">Reference proteome</keyword>
<dbReference type="AlphaFoldDB" id="A0A4D6L224"/>
<proteinExistence type="predicted"/>
<protein>
    <submittedName>
        <fullName evidence="1">Uncharacterized protein</fullName>
    </submittedName>
</protein>
<accession>A0A4D6L224</accession>
<name>A0A4D6L224_VIGUN</name>
<reference evidence="1 2" key="1">
    <citation type="submission" date="2019-04" db="EMBL/GenBank/DDBJ databases">
        <title>An improved genome assembly and genetic linkage map for asparagus bean, Vigna unguiculata ssp. sesquipedialis.</title>
        <authorList>
            <person name="Xia Q."/>
            <person name="Zhang R."/>
            <person name="Dong Y."/>
        </authorList>
    </citation>
    <scope>NUCLEOTIDE SEQUENCE [LARGE SCALE GENOMIC DNA]</scope>
    <source>
        <tissue evidence="1">Leaf</tissue>
    </source>
</reference>
<organism evidence="1 2">
    <name type="scientific">Vigna unguiculata</name>
    <name type="common">Cowpea</name>
    <dbReference type="NCBI Taxonomy" id="3917"/>
    <lineage>
        <taxon>Eukaryota</taxon>
        <taxon>Viridiplantae</taxon>
        <taxon>Streptophyta</taxon>
        <taxon>Embryophyta</taxon>
        <taxon>Tracheophyta</taxon>
        <taxon>Spermatophyta</taxon>
        <taxon>Magnoliopsida</taxon>
        <taxon>eudicotyledons</taxon>
        <taxon>Gunneridae</taxon>
        <taxon>Pentapetalae</taxon>
        <taxon>rosids</taxon>
        <taxon>fabids</taxon>
        <taxon>Fabales</taxon>
        <taxon>Fabaceae</taxon>
        <taxon>Papilionoideae</taxon>
        <taxon>50 kb inversion clade</taxon>
        <taxon>NPAAA clade</taxon>
        <taxon>indigoferoid/millettioid clade</taxon>
        <taxon>Phaseoleae</taxon>
        <taxon>Vigna</taxon>
    </lineage>
</organism>
<sequence>MAVGLDRQAIVAATVGTGTSAPSGEASPARRDLQRGCFQRRYTPGDTCHPLGGLEAAAPGDTCLSLGDFATTAFDCWFCIRDLQGF</sequence>
<evidence type="ECO:0000313" key="2">
    <source>
        <dbReference type="Proteomes" id="UP000501690"/>
    </source>
</evidence>
<dbReference type="Proteomes" id="UP000501690">
    <property type="component" value="Linkage Group LG2"/>
</dbReference>
<dbReference type="EMBL" id="CP039346">
    <property type="protein sequence ID" value="QCD82539.1"/>
    <property type="molecule type" value="Genomic_DNA"/>
</dbReference>